<reference evidence="1 2" key="1">
    <citation type="submission" date="2016-10" db="EMBL/GenBank/DDBJ databases">
        <title>Pseudoalteromonas amylolytica sp. nov., isolated from the surface seawater.</title>
        <authorList>
            <person name="Wu Y.-H."/>
            <person name="Cheng H."/>
            <person name="Jin X.-B."/>
            <person name="Wang C.-S."/>
            <person name="Xu X.-W."/>
        </authorList>
    </citation>
    <scope>NUCLEOTIDE SEQUENCE [LARGE SCALE GENOMIC DNA]</scope>
    <source>
        <strain evidence="1 2">JCM 12483</strain>
    </source>
</reference>
<gene>
    <name evidence="1" type="ORF">BIW53_02175</name>
</gene>
<dbReference type="STRING" id="327939.BIW53_02175"/>
<dbReference type="OrthoDB" id="2043985at2"/>
<evidence type="ECO:0000313" key="2">
    <source>
        <dbReference type="Proteomes" id="UP000180253"/>
    </source>
</evidence>
<dbReference type="PIRSF" id="PIRSF016624">
    <property type="entry name" value="Mu_prophg_I"/>
    <property type="match status" value="1"/>
</dbReference>
<comment type="caution">
    <text evidence="1">The sequence shown here is derived from an EMBL/GenBank/DDBJ whole genome shotgun (WGS) entry which is preliminary data.</text>
</comment>
<dbReference type="RefSeq" id="WP_070990180.1">
    <property type="nucleotide sequence ID" value="NZ_CBCSHD010000008.1"/>
</dbReference>
<keyword evidence="2" id="KW-1185">Reference proteome</keyword>
<organism evidence="1 2">
    <name type="scientific">Pseudoalteromonas byunsanensis</name>
    <dbReference type="NCBI Taxonomy" id="327939"/>
    <lineage>
        <taxon>Bacteria</taxon>
        <taxon>Pseudomonadati</taxon>
        <taxon>Pseudomonadota</taxon>
        <taxon>Gammaproteobacteria</taxon>
        <taxon>Alteromonadales</taxon>
        <taxon>Pseudoalteromonadaceae</taxon>
        <taxon>Pseudoalteromonas</taxon>
    </lineage>
</organism>
<protein>
    <submittedName>
        <fullName evidence="1">Phage scaffold protein</fullName>
    </submittedName>
</protein>
<dbReference type="Proteomes" id="UP000180253">
    <property type="component" value="Unassembled WGS sequence"/>
</dbReference>
<evidence type="ECO:0000313" key="1">
    <source>
        <dbReference type="EMBL" id="OHU97148.1"/>
    </source>
</evidence>
<dbReference type="AlphaFoldDB" id="A0A1S1NBN7"/>
<dbReference type="EMBL" id="MNAN01000018">
    <property type="protein sequence ID" value="OHU97148.1"/>
    <property type="molecule type" value="Genomic_DNA"/>
</dbReference>
<dbReference type="Pfam" id="PF10123">
    <property type="entry name" value="Mu-like_Pro"/>
    <property type="match status" value="1"/>
</dbReference>
<proteinExistence type="predicted"/>
<sequence>MPNTTTAQSLGLAICNVTALPNEQGISERVLIIPDGEFASRDGRPFDVPSRKWLMDDIAFANLQMSAATRTNDFLFDYEHQTLHKEKNGQPAPASGWFKTDALEYVPGEGVYAKNVAWTDAAHKALLAKEYRYVSPVFLYDKNTGRPLVLLHVALTNDPALTGLDEIAVLNAQLFTQPIGTSPMNEAQKLLAALGITVTGDVTTEHIAQGEAAIADLNQKAKAAESKDTQIAALTAQVKQGSQQVNLSKYVPVEAYNALFGQLAALNTEHQGMTIESTIDKAKQDGRVVASEVDYLTQLGKQQGLVALNTVLDSRSPIAALTTQQTNTQPKPDAKTGVAALSTEQKYAADQLGISYTNYAELLKEENQ</sequence>
<name>A0A1S1NBN7_9GAMM</name>
<dbReference type="InterPro" id="IPR012106">
    <property type="entry name" value="Phage_Mu_Gp1"/>
</dbReference>
<accession>A0A1S1NBN7</accession>